<protein>
    <recommendedName>
        <fullName evidence="4">Secreted protein</fullName>
    </recommendedName>
</protein>
<feature type="chain" id="PRO_5046416021" description="Secreted protein" evidence="1">
    <location>
        <begin position="33"/>
        <end position="196"/>
    </location>
</feature>
<comment type="caution">
    <text evidence="2">The sequence shown here is derived from an EMBL/GenBank/DDBJ whole genome shotgun (WGS) entry which is preliminary data.</text>
</comment>
<evidence type="ECO:0000313" key="3">
    <source>
        <dbReference type="Proteomes" id="UP000604341"/>
    </source>
</evidence>
<evidence type="ECO:0008006" key="4">
    <source>
        <dbReference type="Google" id="ProtNLM"/>
    </source>
</evidence>
<organism evidence="2 3">
    <name type="scientific">Deinococcus radiotolerans</name>
    <dbReference type="NCBI Taxonomy" id="1309407"/>
    <lineage>
        <taxon>Bacteria</taxon>
        <taxon>Thermotogati</taxon>
        <taxon>Deinococcota</taxon>
        <taxon>Deinococci</taxon>
        <taxon>Deinococcales</taxon>
        <taxon>Deinococcaceae</taxon>
        <taxon>Deinococcus</taxon>
    </lineage>
</organism>
<name>A0ABQ2FL81_9DEIO</name>
<keyword evidence="1" id="KW-0732">Signal</keyword>
<gene>
    <name evidence="2" type="ORF">GCM10010844_29740</name>
</gene>
<reference evidence="3" key="1">
    <citation type="journal article" date="2019" name="Int. J. Syst. Evol. Microbiol.">
        <title>The Global Catalogue of Microorganisms (GCM) 10K type strain sequencing project: providing services to taxonomists for standard genome sequencing and annotation.</title>
        <authorList>
            <consortium name="The Broad Institute Genomics Platform"/>
            <consortium name="The Broad Institute Genome Sequencing Center for Infectious Disease"/>
            <person name="Wu L."/>
            <person name="Ma J."/>
        </authorList>
    </citation>
    <scope>NUCLEOTIDE SEQUENCE [LARGE SCALE GENOMIC DNA]</scope>
    <source>
        <strain evidence="3">JCM 19173</strain>
    </source>
</reference>
<evidence type="ECO:0000313" key="2">
    <source>
        <dbReference type="EMBL" id="GGL09082.1"/>
    </source>
</evidence>
<sequence length="196" mass="20650">MRARYPAGMKAAGLKVLRAALLPLLLLTPAQAGGAAEPAWVGRAVDVAATPLCRALGCTLQTVRVNTPDTMGWHDGQQRTYRTATGWRLEVDVHPGGQVSGARLLRPGAPRGTRLSDAQTREAAAFLSALTGRGFRAQAVRNCVTAGLAAQDRDPDAYGPTDPLSRWSTPAGWPFRARCGVAGAGLLGVWAGWRQG</sequence>
<accession>A0ABQ2FL81</accession>
<dbReference type="EMBL" id="BMPE01000010">
    <property type="protein sequence ID" value="GGL09082.1"/>
    <property type="molecule type" value="Genomic_DNA"/>
</dbReference>
<keyword evidence="3" id="KW-1185">Reference proteome</keyword>
<feature type="signal peptide" evidence="1">
    <location>
        <begin position="1"/>
        <end position="32"/>
    </location>
</feature>
<proteinExistence type="predicted"/>
<evidence type="ECO:0000256" key="1">
    <source>
        <dbReference type="SAM" id="SignalP"/>
    </source>
</evidence>
<dbReference type="Proteomes" id="UP000604341">
    <property type="component" value="Unassembled WGS sequence"/>
</dbReference>